<sequence>MLVHSCFAESLDGQRTPITDERGCSLDEDLLPNLSYGNDLKLAYAKADVFKYPDHSYIQFRCQIRLCPTSEECLKIMPPQCSQNRRQKRMAAGGPIFDVDLFNSIKNDMQRYSMDVISDALLVVDDA</sequence>
<dbReference type="PANTHER" id="PTHR22907">
    <property type="entry name" value="GH04558P"/>
    <property type="match status" value="1"/>
</dbReference>
<proteinExistence type="predicted"/>
<dbReference type="InterPro" id="IPR057475">
    <property type="entry name" value="CUT_C"/>
</dbReference>
<dbReference type="OMA" id="NDMQRYS"/>
<dbReference type="AlphaFoldDB" id="A0A915KT43"/>
<keyword evidence="1" id="KW-0732">Signal</keyword>
<dbReference type="Gene3D" id="2.60.40.4100">
    <property type="entry name" value="Zona pellucida, ZP-C domain"/>
    <property type="match status" value="1"/>
</dbReference>
<protein>
    <submittedName>
        <fullName evidence="4">ZP domain-containing protein</fullName>
    </submittedName>
</protein>
<keyword evidence="3" id="KW-1185">Reference proteome</keyword>
<dbReference type="Pfam" id="PF25301">
    <property type="entry name" value="CUT_C"/>
    <property type="match status" value="1"/>
</dbReference>
<dbReference type="InterPro" id="IPR051962">
    <property type="entry name" value="Cuticlin"/>
</dbReference>
<dbReference type="InterPro" id="IPR001507">
    <property type="entry name" value="ZP_dom"/>
</dbReference>
<dbReference type="InterPro" id="IPR042235">
    <property type="entry name" value="ZP-C_dom"/>
</dbReference>
<evidence type="ECO:0000313" key="4">
    <source>
        <dbReference type="WBParaSite" id="nRc.2.0.1.t41290-RA"/>
    </source>
</evidence>
<accession>A0A915KT43</accession>
<organism evidence="3 4">
    <name type="scientific">Romanomermis culicivorax</name>
    <name type="common">Nematode worm</name>
    <dbReference type="NCBI Taxonomy" id="13658"/>
    <lineage>
        <taxon>Eukaryota</taxon>
        <taxon>Metazoa</taxon>
        <taxon>Ecdysozoa</taxon>
        <taxon>Nematoda</taxon>
        <taxon>Enoplea</taxon>
        <taxon>Dorylaimia</taxon>
        <taxon>Mermithida</taxon>
        <taxon>Mermithoidea</taxon>
        <taxon>Mermithidae</taxon>
        <taxon>Romanomermis</taxon>
    </lineage>
</organism>
<feature type="domain" description="ZP" evidence="2">
    <location>
        <begin position="1"/>
        <end position="88"/>
    </location>
</feature>
<evidence type="ECO:0000256" key="1">
    <source>
        <dbReference type="ARBA" id="ARBA00022729"/>
    </source>
</evidence>
<name>A0A915KT43_ROMCU</name>
<evidence type="ECO:0000259" key="2">
    <source>
        <dbReference type="PROSITE" id="PS51034"/>
    </source>
</evidence>
<dbReference type="PANTHER" id="PTHR22907:SF54">
    <property type="entry name" value="GH04558P"/>
    <property type="match status" value="1"/>
</dbReference>
<dbReference type="Proteomes" id="UP000887565">
    <property type="component" value="Unplaced"/>
</dbReference>
<dbReference type="PROSITE" id="PS51034">
    <property type="entry name" value="ZP_2"/>
    <property type="match status" value="1"/>
</dbReference>
<evidence type="ECO:0000313" key="3">
    <source>
        <dbReference type="Proteomes" id="UP000887565"/>
    </source>
</evidence>
<reference evidence="4" key="1">
    <citation type="submission" date="2022-11" db="UniProtKB">
        <authorList>
            <consortium name="WormBaseParasite"/>
        </authorList>
    </citation>
    <scope>IDENTIFICATION</scope>
</reference>
<dbReference type="WBParaSite" id="nRc.2.0.1.t41290-RA">
    <property type="protein sequence ID" value="nRc.2.0.1.t41290-RA"/>
    <property type="gene ID" value="nRc.2.0.1.g41290"/>
</dbReference>